<evidence type="ECO:0000256" key="1">
    <source>
        <dbReference type="ARBA" id="ARBA00022491"/>
    </source>
</evidence>
<evidence type="ECO:0000313" key="8">
    <source>
        <dbReference type="Proteomes" id="UP000291591"/>
    </source>
</evidence>
<evidence type="ECO:0000256" key="4">
    <source>
        <dbReference type="ARBA" id="ARBA00023163"/>
    </source>
</evidence>
<dbReference type="Gene3D" id="1.10.1660.10">
    <property type="match status" value="1"/>
</dbReference>
<gene>
    <name evidence="7" type="ORF">EV383_2493</name>
</gene>
<organism evidence="7 8">
    <name type="scientific">Pseudonocardia sediminis</name>
    <dbReference type="NCBI Taxonomy" id="1397368"/>
    <lineage>
        <taxon>Bacteria</taxon>
        <taxon>Bacillati</taxon>
        <taxon>Actinomycetota</taxon>
        <taxon>Actinomycetes</taxon>
        <taxon>Pseudonocardiales</taxon>
        <taxon>Pseudonocardiaceae</taxon>
        <taxon>Pseudonocardia</taxon>
    </lineage>
</organism>
<evidence type="ECO:0000256" key="2">
    <source>
        <dbReference type="ARBA" id="ARBA00023015"/>
    </source>
</evidence>
<comment type="caution">
    <text evidence="7">The sequence shown here is derived from an EMBL/GenBank/DDBJ whole genome shotgun (WGS) entry which is preliminary data.</text>
</comment>
<dbReference type="SUPFAM" id="SSF46955">
    <property type="entry name" value="Putative DNA-binding domain"/>
    <property type="match status" value="1"/>
</dbReference>
<dbReference type="PROSITE" id="PS50937">
    <property type="entry name" value="HTH_MERR_2"/>
    <property type="match status" value="1"/>
</dbReference>
<dbReference type="EMBL" id="SHKL01000001">
    <property type="protein sequence ID" value="RZT85617.1"/>
    <property type="molecule type" value="Genomic_DNA"/>
</dbReference>
<dbReference type="PANTHER" id="PTHR30204:SF69">
    <property type="entry name" value="MERR-FAMILY TRANSCRIPTIONAL REGULATOR"/>
    <property type="match status" value="1"/>
</dbReference>
<accession>A0A4Q7UUJ0</accession>
<evidence type="ECO:0000256" key="5">
    <source>
        <dbReference type="SAM" id="MobiDB-lite"/>
    </source>
</evidence>
<evidence type="ECO:0000259" key="6">
    <source>
        <dbReference type="PROSITE" id="PS50937"/>
    </source>
</evidence>
<reference evidence="7 8" key="1">
    <citation type="submission" date="2019-02" db="EMBL/GenBank/DDBJ databases">
        <title>Sequencing the genomes of 1000 actinobacteria strains.</title>
        <authorList>
            <person name="Klenk H.-P."/>
        </authorList>
    </citation>
    <scope>NUCLEOTIDE SEQUENCE [LARGE SCALE GENOMIC DNA]</scope>
    <source>
        <strain evidence="7 8">DSM 45779</strain>
    </source>
</reference>
<keyword evidence="1" id="KW-0678">Repressor</keyword>
<dbReference type="InterPro" id="IPR000551">
    <property type="entry name" value="MerR-type_HTH_dom"/>
</dbReference>
<feature type="region of interest" description="Disordered" evidence="5">
    <location>
        <begin position="134"/>
        <end position="180"/>
    </location>
</feature>
<keyword evidence="4" id="KW-0804">Transcription</keyword>
<dbReference type="PANTHER" id="PTHR30204">
    <property type="entry name" value="REDOX-CYCLING DRUG-SENSING TRANSCRIPTIONAL ACTIVATOR SOXR"/>
    <property type="match status" value="1"/>
</dbReference>
<dbReference type="InterPro" id="IPR047057">
    <property type="entry name" value="MerR_fam"/>
</dbReference>
<sequence>MDGLKVSELAERAGVPATTLRFYEQHGLLTPRRSPSGYRLFDDDAVDQLRFIATAKSLGLSLDDIGILLRPWRREGCREVQRALSPMLEQRGAEARDQIVALQEFTARLDQARRMLDEIDRDGPCDAACPFLAQEQTGTRARPAPEARGPVPRPPATAEPVPPAGPGGDGPSVAAPATPGAACSLPGPSWHDRWARWSLVLVHATSRRLSGEWVRVEFDPAVLDDGGAGELAALVRAERRCCPALQMSLTIGAVVAVEARVPDQAALEVAVSLFDPTDSGPGVGTDLGPGAPTGSRGGDRG</sequence>
<feature type="region of interest" description="Disordered" evidence="5">
    <location>
        <begin position="278"/>
        <end position="301"/>
    </location>
</feature>
<dbReference type="Proteomes" id="UP000291591">
    <property type="component" value="Unassembled WGS sequence"/>
</dbReference>
<dbReference type="RefSeq" id="WP_165438323.1">
    <property type="nucleotide sequence ID" value="NZ_SHKL01000001.1"/>
</dbReference>
<dbReference type="SMART" id="SM00422">
    <property type="entry name" value="HTH_MERR"/>
    <property type="match status" value="1"/>
</dbReference>
<evidence type="ECO:0000256" key="3">
    <source>
        <dbReference type="ARBA" id="ARBA00023125"/>
    </source>
</evidence>
<name>A0A4Q7UUJ0_PSEST</name>
<dbReference type="GO" id="GO:0003700">
    <property type="term" value="F:DNA-binding transcription factor activity"/>
    <property type="evidence" value="ECO:0007669"/>
    <property type="project" value="InterPro"/>
</dbReference>
<keyword evidence="8" id="KW-1185">Reference proteome</keyword>
<protein>
    <submittedName>
        <fullName evidence="7">DNA-binding transcriptional MerR regulator</fullName>
    </submittedName>
</protein>
<dbReference type="GO" id="GO:0003677">
    <property type="term" value="F:DNA binding"/>
    <property type="evidence" value="ECO:0007669"/>
    <property type="project" value="UniProtKB-KW"/>
</dbReference>
<feature type="compositionally biased region" description="Pro residues" evidence="5">
    <location>
        <begin position="151"/>
        <end position="165"/>
    </location>
</feature>
<keyword evidence="3 7" id="KW-0238">DNA-binding</keyword>
<proteinExistence type="predicted"/>
<dbReference type="AlphaFoldDB" id="A0A4Q7UUJ0"/>
<keyword evidence="2" id="KW-0805">Transcription regulation</keyword>
<dbReference type="PRINTS" id="PR00040">
    <property type="entry name" value="HTHMERR"/>
</dbReference>
<dbReference type="Pfam" id="PF13411">
    <property type="entry name" value="MerR_1"/>
    <property type="match status" value="1"/>
</dbReference>
<evidence type="ECO:0000313" key="7">
    <source>
        <dbReference type="EMBL" id="RZT85617.1"/>
    </source>
</evidence>
<feature type="domain" description="HTH merR-type" evidence="6">
    <location>
        <begin position="3"/>
        <end position="71"/>
    </location>
</feature>
<dbReference type="InterPro" id="IPR009061">
    <property type="entry name" value="DNA-bd_dom_put_sf"/>
</dbReference>